<dbReference type="Gene3D" id="1.10.3720.10">
    <property type="entry name" value="MetI-like"/>
    <property type="match status" value="1"/>
</dbReference>
<accession>T0BNX3</accession>
<accession>A0A9E6ZJ00</accession>
<dbReference type="GO" id="GO:0015419">
    <property type="term" value="F:ABC-type sulfate transporter activity"/>
    <property type="evidence" value="ECO:0007669"/>
    <property type="project" value="InterPro"/>
</dbReference>
<comment type="subunit">
    <text evidence="2">The complex is composed of two ATP-binding proteins (CysA), two transmembrane proteins (CysT and CysW) and a solute-binding protein (CysP).</text>
</comment>
<dbReference type="RefSeq" id="WP_021296689.1">
    <property type="nucleotide sequence ID" value="NZ_AURB01000133.1"/>
</dbReference>
<proteinExistence type="predicted"/>
<dbReference type="Proteomes" id="UP000829401">
    <property type="component" value="Chromosome"/>
</dbReference>
<comment type="function">
    <text evidence="8">Part of the ABC transporter complex CysAWTP (TC 3.A.1.6.1) involved in sulfate/thiosulfate import. Probably responsible for the translocation of the substrate across the membrane.</text>
</comment>
<evidence type="ECO:0000256" key="6">
    <source>
        <dbReference type="ARBA" id="ARBA00023032"/>
    </source>
</evidence>
<dbReference type="PROSITE" id="PS50928">
    <property type="entry name" value="ABC_TM1"/>
    <property type="match status" value="1"/>
</dbReference>
<name>T0BNX3_ALIAG</name>
<dbReference type="InterPro" id="IPR035906">
    <property type="entry name" value="MetI-like_sf"/>
</dbReference>
<keyword evidence="6" id="KW-0764">Sulfate transport</keyword>
<keyword evidence="7" id="KW-0472">Membrane</keyword>
<dbReference type="CDD" id="cd06261">
    <property type="entry name" value="TM_PBP2"/>
    <property type="match status" value="1"/>
</dbReference>
<evidence type="ECO:0000256" key="4">
    <source>
        <dbReference type="ARBA" id="ARBA00022692"/>
    </source>
</evidence>
<gene>
    <name evidence="9" type="ORF">K1I37_05735</name>
</gene>
<sequence>MRKIGLYGFVYVWFAILIVLPVLGLIVGAFRDGAGAFARQLANPEAVFSLKLTFEITGLTVVINGVFGVLAALVIARRRARGWQVINAIVDLPFAVSPVIAGLALTLVYGPRTWIGAGFASAHIKIIYAMPGMVLATLFVTFPFVVRELVPVLREKGFAQEEAAVTLGASAWTTFWRVTLPGMKWSLAYGLVLTLARALGEFGAVLVVSGAVIMLTQSATLYVYQATVNSDLQAAYAVSLVLAATSFVILMILQLIKKRQGRHLV</sequence>
<protein>
    <submittedName>
        <fullName evidence="9">Sulfate ABC transporter permease subunit</fullName>
    </submittedName>
</protein>
<dbReference type="KEGG" id="aaco:K1I37_05735"/>
<organism evidence="9 10">
    <name type="scientific">Alicyclobacillus acidoterrestris (strain ATCC 49025 / DSM 3922 / CIP 106132 / NCIMB 13137 / GD3B)</name>
    <dbReference type="NCBI Taxonomy" id="1356854"/>
    <lineage>
        <taxon>Bacteria</taxon>
        <taxon>Bacillati</taxon>
        <taxon>Bacillota</taxon>
        <taxon>Bacilli</taxon>
        <taxon>Bacillales</taxon>
        <taxon>Alicyclobacillaceae</taxon>
        <taxon>Alicyclobacillus</taxon>
    </lineage>
</organism>
<evidence type="ECO:0000313" key="10">
    <source>
        <dbReference type="Proteomes" id="UP000829401"/>
    </source>
</evidence>
<keyword evidence="3" id="KW-0813">Transport</keyword>
<reference evidence="10" key="1">
    <citation type="journal article" date="2022" name="G3 (Bethesda)">
        <title>Unveiling the complete genome sequence of Alicyclobacillus acidoterrestris DSM 3922T, a taint-producing strain.</title>
        <authorList>
            <person name="Leonardo I.C."/>
            <person name="Barreto Crespo M.T."/>
            <person name="Gaspar F.B."/>
        </authorList>
    </citation>
    <scope>NUCLEOTIDE SEQUENCE [LARGE SCALE GENOMIC DNA]</scope>
    <source>
        <strain evidence="10">DSM 3922</strain>
    </source>
</reference>
<comment type="subcellular location">
    <subcellularLocation>
        <location evidence="1">Membrane</location>
        <topology evidence="1">Multi-pass membrane protein</topology>
    </subcellularLocation>
</comment>
<keyword evidence="10" id="KW-1185">Reference proteome</keyword>
<dbReference type="eggNOG" id="COG4208">
    <property type="taxonomic scope" value="Bacteria"/>
</dbReference>
<dbReference type="PANTHER" id="PTHR30406:SF1">
    <property type="entry name" value="SULFATE TRANSPORT SYSTEM PERMEASE PROTEIN CYSW"/>
    <property type="match status" value="1"/>
</dbReference>
<evidence type="ECO:0000256" key="3">
    <source>
        <dbReference type="ARBA" id="ARBA00022448"/>
    </source>
</evidence>
<dbReference type="GO" id="GO:0005886">
    <property type="term" value="C:plasma membrane"/>
    <property type="evidence" value="ECO:0007669"/>
    <property type="project" value="TreeGrafter"/>
</dbReference>
<dbReference type="InterPro" id="IPR000515">
    <property type="entry name" value="MetI-like"/>
</dbReference>
<evidence type="ECO:0000256" key="2">
    <source>
        <dbReference type="ARBA" id="ARBA00011779"/>
    </source>
</evidence>
<keyword evidence="5" id="KW-1133">Transmembrane helix</keyword>
<evidence type="ECO:0000256" key="8">
    <source>
        <dbReference type="ARBA" id="ARBA00025323"/>
    </source>
</evidence>
<evidence type="ECO:0000313" key="9">
    <source>
        <dbReference type="EMBL" id="UNO49993.1"/>
    </source>
</evidence>
<dbReference type="InterPro" id="IPR005667">
    <property type="entry name" value="Sulph_transpt2"/>
</dbReference>
<dbReference type="OrthoDB" id="9795403at2"/>
<dbReference type="EMBL" id="CP080467">
    <property type="protein sequence ID" value="UNO49993.1"/>
    <property type="molecule type" value="Genomic_DNA"/>
</dbReference>
<dbReference type="PANTHER" id="PTHR30406">
    <property type="entry name" value="SULFATE TRANSPORT SYSTEM PERMEASE PROTEIN"/>
    <property type="match status" value="1"/>
</dbReference>
<keyword evidence="4" id="KW-0812">Transmembrane</keyword>
<dbReference type="Pfam" id="PF00528">
    <property type="entry name" value="BPD_transp_1"/>
    <property type="match status" value="1"/>
</dbReference>
<dbReference type="AlphaFoldDB" id="T0BNX3"/>
<dbReference type="NCBIfam" id="TIGR00969">
    <property type="entry name" value="3a0106s02"/>
    <property type="match status" value="1"/>
</dbReference>
<dbReference type="SUPFAM" id="SSF161098">
    <property type="entry name" value="MetI-like"/>
    <property type="match status" value="1"/>
</dbReference>
<evidence type="ECO:0000256" key="1">
    <source>
        <dbReference type="ARBA" id="ARBA00004141"/>
    </source>
</evidence>
<evidence type="ECO:0000256" key="5">
    <source>
        <dbReference type="ARBA" id="ARBA00022989"/>
    </source>
</evidence>
<dbReference type="STRING" id="1356854.N007_08125"/>
<evidence type="ECO:0000256" key="7">
    <source>
        <dbReference type="ARBA" id="ARBA00023136"/>
    </source>
</evidence>